<dbReference type="InterPro" id="IPR001387">
    <property type="entry name" value="Cro/C1-type_HTH"/>
</dbReference>
<organism evidence="2 3">
    <name type="scientific">Candidatus Jidaibacter acanthamoebae</name>
    <dbReference type="NCBI Taxonomy" id="86105"/>
    <lineage>
        <taxon>Bacteria</taxon>
        <taxon>Pseudomonadati</taxon>
        <taxon>Pseudomonadota</taxon>
        <taxon>Alphaproteobacteria</taxon>
        <taxon>Rickettsiales</taxon>
        <taxon>Candidatus Midichloriaceae</taxon>
        <taxon>Candidatus Jidaibacter</taxon>
    </lineage>
</organism>
<dbReference type="PROSITE" id="PS50943">
    <property type="entry name" value="HTH_CROC1"/>
    <property type="match status" value="1"/>
</dbReference>
<accession>A0A0C1MZ21</accession>
<dbReference type="CDD" id="cd00093">
    <property type="entry name" value="HTH_XRE"/>
    <property type="match status" value="1"/>
</dbReference>
<evidence type="ECO:0000313" key="2">
    <source>
        <dbReference type="EMBL" id="KIE05236.1"/>
    </source>
</evidence>
<dbReference type="SMART" id="SM00530">
    <property type="entry name" value="HTH_XRE"/>
    <property type="match status" value="1"/>
</dbReference>
<dbReference type="GO" id="GO:0003677">
    <property type="term" value="F:DNA binding"/>
    <property type="evidence" value="ECO:0007669"/>
    <property type="project" value="InterPro"/>
</dbReference>
<dbReference type="Proteomes" id="UP000031258">
    <property type="component" value="Unassembled WGS sequence"/>
</dbReference>
<comment type="caution">
    <text evidence="2">The sequence shown here is derived from an EMBL/GenBank/DDBJ whole genome shotgun (WGS) entry which is preliminary data.</text>
</comment>
<evidence type="ECO:0000313" key="3">
    <source>
        <dbReference type="Proteomes" id="UP000031258"/>
    </source>
</evidence>
<name>A0A0C1MZ21_9RICK</name>
<feature type="domain" description="HTH cro/C1-type" evidence="1">
    <location>
        <begin position="22"/>
        <end position="75"/>
    </location>
</feature>
<dbReference type="Gene3D" id="1.10.260.40">
    <property type="entry name" value="lambda repressor-like DNA-binding domains"/>
    <property type="match status" value="1"/>
</dbReference>
<reference evidence="2 3" key="1">
    <citation type="submission" date="2014-11" db="EMBL/GenBank/DDBJ databases">
        <title>A Rickettsiales Symbiont of Amoebae With Ancient Features.</title>
        <authorList>
            <person name="Schulz F."/>
            <person name="Martijn J."/>
            <person name="Wascher F."/>
            <person name="Kostanjsek R."/>
            <person name="Ettema T.J."/>
            <person name="Horn M."/>
        </authorList>
    </citation>
    <scope>NUCLEOTIDE SEQUENCE [LARGE SCALE GENOMIC DNA]</scope>
    <source>
        <strain evidence="2 3">UWC36</strain>
    </source>
</reference>
<evidence type="ECO:0000259" key="1">
    <source>
        <dbReference type="PROSITE" id="PS50943"/>
    </source>
</evidence>
<dbReference type="EMBL" id="JSWE01000096">
    <property type="protein sequence ID" value="KIE05236.1"/>
    <property type="molecule type" value="Genomic_DNA"/>
</dbReference>
<sequence length="169" mass="19308">MCLACQGIQCCKTKVKNISKNLRSLIGGRKINISELAQRANIPKHQMYNIINGRSQNLDVLYKITNILGITLEDLLQDSLTAIEELNKSTKATIAIIKKDEEVNPEEYIKVVNCLKEVIREFNIIISLHQFEKIANLLYSYHNLVLSYHDRKILALGMVLHSLECINKE</sequence>
<protein>
    <recommendedName>
        <fullName evidence="1">HTH cro/C1-type domain-containing protein</fullName>
    </recommendedName>
</protein>
<dbReference type="Pfam" id="PF13443">
    <property type="entry name" value="HTH_26"/>
    <property type="match status" value="1"/>
</dbReference>
<proteinExistence type="predicted"/>
<dbReference type="AlphaFoldDB" id="A0A0C1MZ21"/>
<gene>
    <name evidence="2" type="ORF">NF27_DT00100</name>
</gene>
<dbReference type="SUPFAM" id="SSF47413">
    <property type="entry name" value="lambda repressor-like DNA-binding domains"/>
    <property type="match status" value="1"/>
</dbReference>
<keyword evidence="3" id="KW-1185">Reference proteome</keyword>
<dbReference type="InterPro" id="IPR010982">
    <property type="entry name" value="Lambda_DNA-bd_dom_sf"/>
</dbReference>